<dbReference type="EMBL" id="PFBV01000005">
    <property type="protein sequence ID" value="PIT88179.1"/>
    <property type="molecule type" value="Genomic_DNA"/>
</dbReference>
<keyword evidence="1" id="KW-0472">Membrane</keyword>
<proteinExistence type="predicted"/>
<feature type="transmembrane region" description="Helical" evidence="1">
    <location>
        <begin position="15"/>
        <end position="36"/>
    </location>
</feature>
<keyword evidence="1" id="KW-0812">Transmembrane</keyword>
<name>A0A2M6W5U7_9BACT</name>
<evidence type="ECO:0000313" key="2">
    <source>
        <dbReference type="EMBL" id="PIT88179.1"/>
    </source>
</evidence>
<protein>
    <recommendedName>
        <fullName evidence="4">DUF192 domain-containing protein</fullName>
    </recommendedName>
</protein>
<dbReference type="InterPro" id="IPR003795">
    <property type="entry name" value="DUF192"/>
</dbReference>
<organism evidence="2 3">
    <name type="scientific">Candidatus Magasanikbacteria bacterium CG10_big_fil_rev_8_21_14_0_10_36_32</name>
    <dbReference type="NCBI Taxonomy" id="1974646"/>
    <lineage>
        <taxon>Bacteria</taxon>
        <taxon>Candidatus Magasanikiibacteriota</taxon>
    </lineage>
</organism>
<reference evidence="3" key="1">
    <citation type="submission" date="2017-09" db="EMBL/GenBank/DDBJ databases">
        <title>Depth-based differentiation of microbial function through sediment-hosted aquifers and enrichment of novel symbionts in the deep terrestrial subsurface.</title>
        <authorList>
            <person name="Probst A.J."/>
            <person name="Ladd B."/>
            <person name="Jarett J.K."/>
            <person name="Geller-Mcgrath D.E."/>
            <person name="Sieber C.M.K."/>
            <person name="Emerson J.B."/>
            <person name="Anantharaman K."/>
            <person name="Thomas B.C."/>
            <person name="Malmstrom R."/>
            <person name="Stieglmeier M."/>
            <person name="Klingl A."/>
            <person name="Woyke T."/>
            <person name="Ryan C.M."/>
            <person name="Banfield J.F."/>
        </authorList>
    </citation>
    <scope>NUCLEOTIDE SEQUENCE [LARGE SCALE GENOMIC DNA]</scope>
</reference>
<evidence type="ECO:0008006" key="4">
    <source>
        <dbReference type="Google" id="ProtNLM"/>
    </source>
</evidence>
<dbReference type="InterPro" id="IPR038695">
    <property type="entry name" value="Saro_0823-like_sf"/>
</dbReference>
<dbReference type="PANTHER" id="PTHR37953">
    <property type="entry name" value="UPF0127 PROTEIN MJ1496"/>
    <property type="match status" value="1"/>
</dbReference>
<sequence length="165" mass="18885">MLWWGHKQQNQNAKVPIWFILFFILLIAVWGGLKIYDYVYWPEIKIKIGSSPELQVLVAERPSHTYRGLGGRESLGDYQGMLFLFSKKSQHIMVMRDMEFPLDIIWLDGDIIVDMAKNLPVEKGKIEAELINYGARMPSTAVLELPAGFIDQYGLIIGDKAQIVD</sequence>
<dbReference type="Proteomes" id="UP000231426">
    <property type="component" value="Unassembled WGS sequence"/>
</dbReference>
<comment type="caution">
    <text evidence="2">The sequence shown here is derived from an EMBL/GenBank/DDBJ whole genome shotgun (WGS) entry which is preliminary data.</text>
</comment>
<dbReference type="Pfam" id="PF02643">
    <property type="entry name" value="DUF192"/>
    <property type="match status" value="1"/>
</dbReference>
<evidence type="ECO:0000256" key="1">
    <source>
        <dbReference type="SAM" id="Phobius"/>
    </source>
</evidence>
<evidence type="ECO:0000313" key="3">
    <source>
        <dbReference type="Proteomes" id="UP000231426"/>
    </source>
</evidence>
<dbReference type="PANTHER" id="PTHR37953:SF1">
    <property type="entry name" value="UPF0127 PROTEIN MJ1496"/>
    <property type="match status" value="1"/>
</dbReference>
<accession>A0A2M6W5U7</accession>
<dbReference type="Gene3D" id="2.60.120.1140">
    <property type="entry name" value="Protein of unknown function DUF192"/>
    <property type="match status" value="1"/>
</dbReference>
<dbReference type="AlphaFoldDB" id="A0A2M6W5U7"/>
<keyword evidence="1" id="KW-1133">Transmembrane helix</keyword>
<gene>
    <name evidence="2" type="ORF">COU29_04170</name>
</gene>